<dbReference type="GO" id="GO:0016055">
    <property type="term" value="P:Wnt signaling pathway"/>
    <property type="evidence" value="ECO:0007669"/>
    <property type="project" value="UniProtKB-KW"/>
</dbReference>
<reference evidence="10 11" key="1">
    <citation type="submission" date="2019-04" db="EMBL/GenBank/DDBJ databases">
        <authorList>
            <consortium name="Wellcome Sanger Institute Data Sharing"/>
        </authorList>
    </citation>
    <scope>NUCLEOTIDE SEQUENCE [LARGE SCALE GENOMIC DNA]</scope>
</reference>
<dbReference type="InterPro" id="IPR047300">
    <property type="entry name" value="Dkk3_Cys2"/>
</dbReference>
<comment type="similarity">
    <text evidence="2">Belongs to the dickkopf family.</text>
</comment>
<keyword evidence="4" id="KW-0964">Secreted</keyword>
<comment type="subcellular location">
    <subcellularLocation>
        <location evidence="1">Secreted</location>
    </subcellularLocation>
</comment>
<feature type="chain" id="PRO_5034246401" evidence="8">
    <location>
        <begin position="27"/>
        <end position="341"/>
    </location>
</feature>
<feature type="signal peptide" evidence="8">
    <location>
        <begin position="1"/>
        <end position="26"/>
    </location>
</feature>
<evidence type="ECO:0000313" key="11">
    <source>
        <dbReference type="Proteomes" id="UP000694397"/>
    </source>
</evidence>
<keyword evidence="7" id="KW-1015">Disulfide bond</keyword>
<evidence type="ECO:0000256" key="6">
    <source>
        <dbReference type="ARBA" id="ARBA00022729"/>
    </source>
</evidence>
<name>A0A8C9QX12_SCLFO</name>
<proteinExistence type="inferred from homology"/>
<dbReference type="GO" id="GO:0005615">
    <property type="term" value="C:extracellular space"/>
    <property type="evidence" value="ECO:0007669"/>
    <property type="project" value="TreeGrafter"/>
</dbReference>
<evidence type="ECO:0000313" key="10">
    <source>
        <dbReference type="Ensembl" id="ENSSFOP00015000492.2"/>
    </source>
</evidence>
<dbReference type="OrthoDB" id="6359792at2759"/>
<dbReference type="InterPro" id="IPR039863">
    <property type="entry name" value="DKK1-4"/>
</dbReference>
<keyword evidence="3" id="KW-0217">Developmental protein</keyword>
<evidence type="ECO:0000256" key="5">
    <source>
        <dbReference type="ARBA" id="ARBA00022687"/>
    </source>
</evidence>
<dbReference type="GeneID" id="108942229"/>
<dbReference type="GO" id="GO:0002088">
    <property type="term" value="P:lens development in camera-type eye"/>
    <property type="evidence" value="ECO:0007669"/>
    <property type="project" value="Ensembl"/>
</dbReference>
<dbReference type="Proteomes" id="UP000694397">
    <property type="component" value="Chromosome 5"/>
</dbReference>
<evidence type="ECO:0000259" key="9">
    <source>
        <dbReference type="Pfam" id="PF04706"/>
    </source>
</evidence>
<feature type="domain" description="Dickkopf N-terminal cysteine-rich" evidence="9">
    <location>
        <begin position="181"/>
        <end position="231"/>
    </location>
</feature>
<keyword evidence="11" id="KW-1185">Reference proteome</keyword>
<dbReference type="GeneTree" id="ENSGT00390000000221"/>
<accession>A0A8C9QX12</accession>
<dbReference type="PANTHER" id="PTHR12113:SF8">
    <property type="entry name" value="DICKKOPF-RELATED PROTEIN 3"/>
    <property type="match status" value="1"/>
</dbReference>
<dbReference type="KEGG" id="sfm:108942229"/>
<reference evidence="10" key="3">
    <citation type="submission" date="2025-09" db="UniProtKB">
        <authorList>
            <consortium name="Ensembl"/>
        </authorList>
    </citation>
    <scope>IDENTIFICATION</scope>
</reference>
<dbReference type="Pfam" id="PF04706">
    <property type="entry name" value="Dickkopf_N"/>
    <property type="match status" value="1"/>
</dbReference>
<evidence type="ECO:0000256" key="2">
    <source>
        <dbReference type="ARBA" id="ARBA00010842"/>
    </source>
</evidence>
<dbReference type="RefSeq" id="XP_018620906.1">
    <property type="nucleotide sequence ID" value="XM_018765390.1"/>
</dbReference>
<dbReference type="GO" id="GO:0090090">
    <property type="term" value="P:negative regulation of canonical Wnt signaling pathway"/>
    <property type="evidence" value="ECO:0007669"/>
    <property type="project" value="TreeGrafter"/>
</dbReference>
<dbReference type="PANTHER" id="PTHR12113">
    <property type="entry name" value="DICKKOPF3-LIKE 3"/>
    <property type="match status" value="1"/>
</dbReference>
<reference evidence="10" key="2">
    <citation type="submission" date="2025-08" db="UniProtKB">
        <authorList>
            <consortium name="Ensembl"/>
        </authorList>
    </citation>
    <scope>IDENTIFICATION</scope>
</reference>
<protein>
    <submittedName>
        <fullName evidence="10">Dickkopf WNT signaling pathway inhibitor 3b</fullName>
    </submittedName>
</protein>
<evidence type="ECO:0000256" key="8">
    <source>
        <dbReference type="SAM" id="SignalP"/>
    </source>
</evidence>
<evidence type="ECO:0000256" key="1">
    <source>
        <dbReference type="ARBA" id="ARBA00004613"/>
    </source>
</evidence>
<dbReference type="InterPro" id="IPR006796">
    <property type="entry name" value="Dickkopf_N"/>
</dbReference>
<evidence type="ECO:0000256" key="3">
    <source>
        <dbReference type="ARBA" id="ARBA00022473"/>
    </source>
</evidence>
<sequence length="341" mass="37713">MYCTNRVNCTCTLSLLYLHCVCSVSAVHLHCVEPVPLRLRCSAQRCSRMSPPKVALKHFALLLLPGLLGALASDTPHTPYTPGAKEDLLLQGTGMLKAEEMQHQLEEDQNQVDNDSSRWTQDTHSLPLVYHEENSSLRQPGNESIQPVEKVDKVTHNETSAPHFSGTLIRSSGRGNEISNECTVDKDCEGDHYCQNEVLHSKCLPCKGVQELCTSDAQCCGAQLCVWGQCTENATKGEPGSICQHQRDCGAKLCCAFHKALLPPVCMARPLEHQRCRSHPNHLMAMLSWDQQNEGPLEQCPCAPGLQCQPLGRGSLCLQQQSSSSEEDLMETLYSEIDYII</sequence>
<dbReference type="Ensembl" id="ENSSFOT00015000520.2">
    <property type="protein sequence ID" value="ENSSFOP00015000492.2"/>
    <property type="gene ID" value="ENSSFOG00015000421.2"/>
</dbReference>
<gene>
    <name evidence="10" type="primary">LOC108942229</name>
</gene>
<organism evidence="10 11">
    <name type="scientific">Scleropages formosus</name>
    <name type="common">Asian bonytongue</name>
    <name type="synonym">Osteoglossum formosum</name>
    <dbReference type="NCBI Taxonomy" id="113540"/>
    <lineage>
        <taxon>Eukaryota</taxon>
        <taxon>Metazoa</taxon>
        <taxon>Chordata</taxon>
        <taxon>Craniata</taxon>
        <taxon>Vertebrata</taxon>
        <taxon>Euteleostomi</taxon>
        <taxon>Actinopterygii</taxon>
        <taxon>Neopterygii</taxon>
        <taxon>Teleostei</taxon>
        <taxon>Osteoglossocephala</taxon>
        <taxon>Osteoglossomorpha</taxon>
        <taxon>Osteoglossiformes</taxon>
        <taxon>Osteoglossidae</taxon>
        <taxon>Scleropages</taxon>
    </lineage>
</organism>
<dbReference type="Gene3D" id="2.10.80.10">
    <property type="entry name" value="Lipase, subunit A"/>
    <property type="match status" value="1"/>
</dbReference>
<keyword evidence="5" id="KW-0879">Wnt signaling pathway</keyword>
<keyword evidence="6 8" id="KW-0732">Signal</keyword>
<evidence type="ECO:0000256" key="7">
    <source>
        <dbReference type="ARBA" id="ARBA00023157"/>
    </source>
</evidence>
<evidence type="ECO:0000256" key="4">
    <source>
        <dbReference type="ARBA" id="ARBA00022525"/>
    </source>
</evidence>
<dbReference type="GO" id="GO:0039706">
    <property type="term" value="F:co-receptor binding"/>
    <property type="evidence" value="ECO:0007669"/>
    <property type="project" value="TreeGrafter"/>
</dbReference>
<dbReference type="CDD" id="cd23274">
    <property type="entry name" value="Dkk3_Cys2"/>
    <property type="match status" value="1"/>
</dbReference>
<dbReference type="AlphaFoldDB" id="A0A8C9QX12"/>
<dbReference type="GO" id="GO:0048019">
    <property type="term" value="F:receptor antagonist activity"/>
    <property type="evidence" value="ECO:0007669"/>
    <property type="project" value="TreeGrafter"/>
</dbReference>